<keyword evidence="1" id="KW-0175">Coiled coil</keyword>
<dbReference type="EMBL" id="JAUPEV010000005">
    <property type="protein sequence ID" value="MDO7253081.1"/>
    <property type="molecule type" value="Genomic_DNA"/>
</dbReference>
<comment type="caution">
    <text evidence="3">The sequence shown here is derived from an EMBL/GenBank/DDBJ whole genome shotgun (WGS) entry which is preliminary data.</text>
</comment>
<keyword evidence="5" id="KW-1185">Reference proteome</keyword>
<dbReference type="NCBIfam" id="TIGR02681">
    <property type="entry name" value="phage_pRha"/>
    <property type="match status" value="1"/>
</dbReference>
<dbReference type="RefSeq" id="WP_305516926.1">
    <property type="nucleotide sequence ID" value="NZ_JAUPEV010000005.1"/>
</dbReference>
<feature type="coiled-coil region" evidence="1">
    <location>
        <begin position="154"/>
        <end position="188"/>
    </location>
</feature>
<dbReference type="InterPro" id="IPR014054">
    <property type="entry name" value="Phage_regulatory_Rha"/>
</dbReference>
<reference evidence="2" key="2">
    <citation type="submission" date="2023-07" db="EMBL/GenBank/DDBJ databases">
        <authorList>
            <person name="Aydin F."/>
            <person name="Tarhane S."/>
            <person name="Saticioglu I.B."/>
            <person name="Karakaya E."/>
            <person name="Abay S."/>
            <person name="Guran O."/>
            <person name="Bozkurt E."/>
            <person name="Uzum N."/>
            <person name="Olgun K."/>
            <person name="Jablonski D."/>
        </authorList>
    </citation>
    <scope>NUCLEOTIDE SEQUENCE</scope>
    <source>
        <strain evidence="2">Faydin-H75</strain>
    </source>
</reference>
<accession>A0AA90T4W2</accession>
<gene>
    <name evidence="2" type="ORF">Q5I04_04055</name>
    <name evidence="3" type="ORF">Q5I06_03210</name>
</gene>
<reference evidence="2 4" key="3">
    <citation type="journal article" date="2024" name="Syst. Appl. Microbiol.">
        <title>Helicobacter cappadocius sp. nov., from lizards: The first psychrotrophic Helicobacter species.</title>
        <authorList>
            <person name="Aydin F."/>
            <person name="Tarhane S."/>
            <person name="Karakaya E."/>
            <person name="Abay S."/>
            <person name="Kayman T."/>
            <person name="Guran O."/>
            <person name="Bozkurt E."/>
            <person name="Uzum N."/>
            <person name="Avci A."/>
            <person name="Olgun K."/>
            <person name="Jablonski D."/>
            <person name="Guran C."/>
            <person name="Burcin Saticioglu I."/>
        </authorList>
    </citation>
    <scope>NUCLEOTIDE SEQUENCE [LARGE SCALE GENOMIC DNA]</scope>
    <source>
        <strain evidence="2">Faydin-H75</strain>
        <strain evidence="4">faydin-H76</strain>
    </source>
</reference>
<sequence length="260" mass="30815">MNYIENTQENSIIIENKKISFDIENQKVFITSFDIAEVFEKQHKHILRDIQALPDDDFRKSNFGLSNEVRKHGLFEKNSKYYKITKDGFCLLAMGFTGEKAYKWKILFIEAFNKIEQNLRSKMFELASLKKDYEYQMQKDSTKLNVIEQKINTLINHIQKQKNFQEKIQELQEERLDLKDQIINLQSEIIAKGTKIKIDHSKNTLTPSEEKMILSFLKEGKSVEEISKIMNKARTIIKKLSRYTNYSHLSYIKELKELKN</sequence>
<reference evidence="3 5" key="1">
    <citation type="submission" date="2023-07" db="EMBL/GenBank/DDBJ databases">
        <title>Unpublished Manusciprt.</title>
        <authorList>
            <person name="Aydin F."/>
            <person name="Tarhane S."/>
            <person name="Saticioglu I.B."/>
            <person name="Karakaya E."/>
            <person name="Abay S."/>
            <person name="Guran O."/>
            <person name="Bozkurt E."/>
            <person name="Uzum N."/>
            <person name="Olgun K."/>
            <person name="Jablonski D."/>
        </authorList>
    </citation>
    <scope>NUCLEOTIDE SEQUENCE</scope>
    <source>
        <strain evidence="5">faydin-H75</strain>
        <strain evidence="3">Faydin-H76</strain>
    </source>
</reference>
<organism evidence="3 4">
    <name type="scientific">Helicobacter cappadocius</name>
    <dbReference type="NCBI Taxonomy" id="3063998"/>
    <lineage>
        <taxon>Bacteria</taxon>
        <taxon>Pseudomonadati</taxon>
        <taxon>Campylobacterota</taxon>
        <taxon>Epsilonproteobacteria</taxon>
        <taxon>Campylobacterales</taxon>
        <taxon>Helicobacteraceae</taxon>
        <taxon>Helicobacter</taxon>
    </lineage>
</organism>
<evidence type="ECO:0000313" key="3">
    <source>
        <dbReference type="EMBL" id="MDP2538793.1"/>
    </source>
</evidence>
<evidence type="ECO:0000313" key="5">
    <source>
        <dbReference type="Proteomes" id="UP001240777"/>
    </source>
</evidence>
<dbReference type="EMBL" id="JAUYZK010000003">
    <property type="protein sequence ID" value="MDP2538793.1"/>
    <property type="molecule type" value="Genomic_DNA"/>
</dbReference>
<dbReference type="Pfam" id="PF09669">
    <property type="entry name" value="Phage_pRha"/>
    <property type="match status" value="1"/>
</dbReference>
<protein>
    <submittedName>
        <fullName evidence="3">Rha family transcriptional regulator</fullName>
    </submittedName>
</protein>
<evidence type="ECO:0000256" key="1">
    <source>
        <dbReference type="SAM" id="Coils"/>
    </source>
</evidence>
<name>A0AA90T4W2_9HELI</name>
<dbReference type="Proteomes" id="UP001177258">
    <property type="component" value="Unassembled WGS sequence"/>
</dbReference>
<evidence type="ECO:0000313" key="2">
    <source>
        <dbReference type="EMBL" id="MDO7253081.1"/>
    </source>
</evidence>
<dbReference type="AlphaFoldDB" id="A0AA90T4W2"/>
<dbReference type="Proteomes" id="UP001240777">
    <property type="component" value="Unassembled WGS sequence"/>
</dbReference>
<proteinExistence type="predicted"/>
<evidence type="ECO:0000313" key="4">
    <source>
        <dbReference type="Proteomes" id="UP001177258"/>
    </source>
</evidence>